<dbReference type="InterPro" id="IPR045034">
    <property type="entry name" value="O-acyltransferase_WSD1-like"/>
</dbReference>
<evidence type="ECO:0000259" key="2">
    <source>
        <dbReference type="Pfam" id="PF06974"/>
    </source>
</evidence>
<dbReference type="Pfam" id="PF06974">
    <property type="entry name" value="WS_DGAT_C"/>
    <property type="match status" value="1"/>
</dbReference>
<keyword evidence="1" id="KW-0812">Transmembrane</keyword>
<dbReference type="Proteomes" id="UP000198287">
    <property type="component" value="Unassembled WGS sequence"/>
</dbReference>
<protein>
    <recommendedName>
        <fullName evidence="2">O-acyltransferase WSD1 C-terminal domain-containing protein</fullName>
    </recommendedName>
</protein>
<dbReference type="InterPro" id="IPR009721">
    <property type="entry name" value="O-acyltransferase_WSD1_C"/>
</dbReference>
<gene>
    <name evidence="3" type="ORF">Fcan01_16451</name>
</gene>
<dbReference type="GO" id="GO:0008374">
    <property type="term" value="F:O-acyltransferase activity"/>
    <property type="evidence" value="ECO:0007669"/>
    <property type="project" value="InterPro"/>
</dbReference>
<dbReference type="GO" id="GO:0019432">
    <property type="term" value="P:triglyceride biosynthetic process"/>
    <property type="evidence" value="ECO:0007669"/>
    <property type="project" value="TreeGrafter"/>
</dbReference>
<name>A0A226DXL7_FOLCA</name>
<proteinExistence type="predicted"/>
<keyword evidence="4" id="KW-1185">Reference proteome</keyword>
<dbReference type="PANTHER" id="PTHR31650">
    <property type="entry name" value="O-ACYLTRANSFERASE (WSD1-LIKE) FAMILY PROTEIN"/>
    <property type="match status" value="1"/>
</dbReference>
<keyword evidence="1" id="KW-0472">Membrane</keyword>
<accession>A0A226DXL7</accession>
<feature type="transmembrane region" description="Helical" evidence="1">
    <location>
        <begin position="7"/>
        <end position="31"/>
    </location>
</feature>
<comment type="caution">
    <text evidence="3">The sequence shown here is derived from an EMBL/GenBank/DDBJ whole genome shotgun (WGS) entry which is preliminary data.</text>
</comment>
<keyword evidence="1" id="KW-1133">Transmembrane helix</keyword>
<reference evidence="3 4" key="1">
    <citation type="submission" date="2015-12" db="EMBL/GenBank/DDBJ databases">
        <title>The genome of Folsomia candida.</title>
        <authorList>
            <person name="Faddeeva A."/>
            <person name="Derks M.F."/>
            <person name="Anvar Y."/>
            <person name="Smit S."/>
            <person name="Van Straalen N."/>
            <person name="Roelofs D."/>
        </authorList>
    </citation>
    <scope>NUCLEOTIDE SEQUENCE [LARGE SCALE GENOMIC DNA]</scope>
    <source>
        <strain evidence="3 4">VU population</strain>
        <tissue evidence="3">Whole body</tissue>
    </source>
</reference>
<organism evidence="3 4">
    <name type="scientific">Folsomia candida</name>
    <name type="common">Springtail</name>
    <dbReference type="NCBI Taxonomy" id="158441"/>
    <lineage>
        <taxon>Eukaryota</taxon>
        <taxon>Metazoa</taxon>
        <taxon>Ecdysozoa</taxon>
        <taxon>Arthropoda</taxon>
        <taxon>Hexapoda</taxon>
        <taxon>Collembola</taxon>
        <taxon>Entomobryomorpha</taxon>
        <taxon>Isotomoidea</taxon>
        <taxon>Isotomidae</taxon>
        <taxon>Proisotominae</taxon>
        <taxon>Folsomia</taxon>
    </lineage>
</organism>
<evidence type="ECO:0000313" key="4">
    <source>
        <dbReference type="Proteomes" id="UP000198287"/>
    </source>
</evidence>
<feature type="domain" description="O-acyltransferase WSD1 C-terminal" evidence="2">
    <location>
        <begin position="327"/>
        <end position="454"/>
    </location>
</feature>
<sequence>MDKLRPLLIGLFAPFWFFAPFALLGWLPFYIFRTFVKLLAHWLRPDLISMLAPKDAFFSSDRIHTCTRNSLVVSIELKGQIDPNHIRKLLNTKILQSRDQNGNLLYPEIGWSMRHWLGFPFWSQASLIEDNVRVSSEDVDLKQLQAQLAVQEYRENAPLWELVLHTNCVLLRWHHSLSDGYGMLLLHEELRTLGTAKKLRPVVPSRKSIGTSFLPYLALPYDLIKLFVELLLTEWFPLDKKSWTKFNAKSSPLETSARLCSHTSEAIPFSVIRKLGVKFGVNGTAVLHSAILGGLRTFFLANGRNIPSSVAVETPIPESVERKRRLGNNVTLRCYSAPLGSLDAQTRLRLVHSGILSMKRSTFPLAMTLAVAALGHLPRTLLRFTFAANDKRQRIFISNLAGFEEATDFCGHQVENISMAAGIYVGNAGIGITLISSGGELRVTVLADRNILHDDLCALRVTENFMAELDLLRAACPDGNKDDTFTI</sequence>
<evidence type="ECO:0000313" key="3">
    <source>
        <dbReference type="EMBL" id="OXA48956.1"/>
    </source>
</evidence>
<dbReference type="GO" id="GO:0005886">
    <property type="term" value="C:plasma membrane"/>
    <property type="evidence" value="ECO:0007669"/>
    <property type="project" value="TreeGrafter"/>
</dbReference>
<dbReference type="EMBL" id="LNIX01000011">
    <property type="protein sequence ID" value="OXA48956.1"/>
    <property type="molecule type" value="Genomic_DNA"/>
</dbReference>
<dbReference type="PANTHER" id="PTHR31650:SF1">
    <property type="entry name" value="WAX ESTER SYNTHASE_DIACYLGLYCEROL ACYLTRANSFERASE 4-RELATED"/>
    <property type="match status" value="1"/>
</dbReference>
<dbReference type="OrthoDB" id="619536at2759"/>
<dbReference type="AlphaFoldDB" id="A0A226DXL7"/>
<evidence type="ECO:0000256" key="1">
    <source>
        <dbReference type="SAM" id="Phobius"/>
    </source>
</evidence>